<accession>A0A815X7V9</accession>
<name>A0A815X7V9_9BILA</name>
<dbReference type="AlphaFoldDB" id="A0A815X7V9"/>
<keyword evidence="3" id="KW-1185">Reference proteome</keyword>
<dbReference type="Proteomes" id="UP000663829">
    <property type="component" value="Unassembled WGS sequence"/>
</dbReference>
<organism evidence="1 3">
    <name type="scientific">Didymodactylos carnosus</name>
    <dbReference type="NCBI Taxonomy" id="1234261"/>
    <lineage>
        <taxon>Eukaryota</taxon>
        <taxon>Metazoa</taxon>
        <taxon>Spiralia</taxon>
        <taxon>Gnathifera</taxon>
        <taxon>Rotifera</taxon>
        <taxon>Eurotatoria</taxon>
        <taxon>Bdelloidea</taxon>
        <taxon>Philodinida</taxon>
        <taxon>Philodinidae</taxon>
        <taxon>Didymodactylos</taxon>
    </lineage>
</organism>
<evidence type="ECO:0000313" key="2">
    <source>
        <dbReference type="EMBL" id="CAF4415266.1"/>
    </source>
</evidence>
<reference evidence="1" key="1">
    <citation type="submission" date="2021-02" db="EMBL/GenBank/DDBJ databases">
        <authorList>
            <person name="Nowell W R."/>
        </authorList>
    </citation>
    <scope>NUCLEOTIDE SEQUENCE</scope>
</reference>
<dbReference type="EMBL" id="CAJNOQ010027509">
    <property type="protein sequence ID" value="CAF1554076.1"/>
    <property type="molecule type" value="Genomic_DNA"/>
</dbReference>
<feature type="non-terminal residue" evidence="1">
    <location>
        <position position="1"/>
    </location>
</feature>
<evidence type="ECO:0000313" key="1">
    <source>
        <dbReference type="EMBL" id="CAF1554076.1"/>
    </source>
</evidence>
<gene>
    <name evidence="1" type="ORF">GPM918_LOCUS39379</name>
    <name evidence="2" type="ORF">SRO942_LOCUS40248</name>
</gene>
<protein>
    <submittedName>
        <fullName evidence="1">Uncharacterized protein</fullName>
    </submittedName>
</protein>
<proteinExistence type="predicted"/>
<dbReference type="Proteomes" id="UP000681722">
    <property type="component" value="Unassembled WGS sequence"/>
</dbReference>
<evidence type="ECO:0000313" key="3">
    <source>
        <dbReference type="Proteomes" id="UP000663829"/>
    </source>
</evidence>
<sequence>TMDSMMTILMAYPIDNCIEMISLEDTDQQRLFDLNDDEAKDDFDDGKLQKKVEGAVPACGIRVSI</sequence>
<comment type="caution">
    <text evidence="1">The sequence shown here is derived from an EMBL/GenBank/DDBJ whole genome shotgun (WGS) entry which is preliminary data.</text>
</comment>
<dbReference type="EMBL" id="CAJOBC010093203">
    <property type="protein sequence ID" value="CAF4415266.1"/>
    <property type="molecule type" value="Genomic_DNA"/>
</dbReference>